<keyword evidence="4" id="KW-0934">Plastid</keyword>
<keyword evidence="6 7" id="KW-0472">Membrane</keyword>
<evidence type="ECO:0000313" key="8">
    <source>
        <dbReference type="EMBL" id="GFH33024.1"/>
    </source>
</evidence>
<dbReference type="InterPro" id="IPR030676">
    <property type="entry name" value="CitT-rel"/>
</dbReference>
<feature type="transmembrane region" description="Helical" evidence="7">
    <location>
        <begin position="42"/>
        <end position="63"/>
    </location>
</feature>
<dbReference type="Pfam" id="PF00939">
    <property type="entry name" value="Na_sulph_symp"/>
    <property type="match status" value="1"/>
</dbReference>
<evidence type="ECO:0000313" key="9">
    <source>
        <dbReference type="Proteomes" id="UP000485058"/>
    </source>
</evidence>
<protein>
    <recommendedName>
        <fullName evidence="10">Anion transporter</fullName>
    </recommendedName>
</protein>
<dbReference type="PANTHER" id="PTHR42826">
    <property type="entry name" value="DICARBOXYLATE TRANSPORTER 2.1, CHLOROPLASTIC"/>
    <property type="match status" value="1"/>
</dbReference>
<dbReference type="GO" id="GO:0009706">
    <property type="term" value="C:chloroplast inner membrane"/>
    <property type="evidence" value="ECO:0007669"/>
    <property type="project" value="UniProtKB-SubCell"/>
</dbReference>
<accession>A0A6A0AM62</accession>
<keyword evidence="5 7" id="KW-1133">Transmembrane helix</keyword>
<keyword evidence="9" id="KW-1185">Reference proteome</keyword>
<dbReference type="GO" id="GO:0015140">
    <property type="term" value="F:malate transmembrane transporter activity"/>
    <property type="evidence" value="ECO:0007669"/>
    <property type="project" value="UniProtKB-ARBA"/>
</dbReference>
<dbReference type="InterPro" id="IPR001898">
    <property type="entry name" value="SLC13A/DASS"/>
</dbReference>
<evidence type="ECO:0000256" key="2">
    <source>
        <dbReference type="ARBA" id="ARBA00007349"/>
    </source>
</evidence>
<keyword evidence="3 7" id="KW-0812">Transmembrane</keyword>
<evidence type="ECO:0000256" key="6">
    <source>
        <dbReference type="ARBA" id="ARBA00023136"/>
    </source>
</evidence>
<comment type="caution">
    <text evidence="8">The sequence shown here is derived from an EMBL/GenBank/DDBJ whole genome shotgun (WGS) entry which is preliminary data.</text>
</comment>
<dbReference type="AlphaFoldDB" id="A0A6A0AM62"/>
<keyword evidence="4" id="KW-1001">Plastid inner membrane</keyword>
<feature type="non-terminal residue" evidence="8">
    <location>
        <position position="1"/>
    </location>
</feature>
<proteinExistence type="inferred from homology"/>
<evidence type="ECO:0000256" key="1">
    <source>
        <dbReference type="ARBA" id="ARBA00004478"/>
    </source>
</evidence>
<evidence type="ECO:0000256" key="4">
    <source>
        <dbReference type="ARBA" id="ARBA00022780"/>
    </source>
</evidence>
<gene>
    <name evidence="8" type="ORF">HaLaN_32335</name>
</gene>
<organism evidence="8 9">
    <name type="scientific">Haematococcus lacustris</name>
    <name type="common">Green alga</name>
    <name type="synonym">Haematococcus pluvialis</name>
    <dbReference type="NCBI Taxonomy" id="44745"/>
    <lineage>
        <taxon>Eukaryota</taxon>
        <taxon>Viridiplantae</taxon>
        <taxon>Chlorophyta</taxon>
        <taxon>core chlorophytes</taxon>
        <taxon>Chlorophyceae</taxon>
        <taxon>CS clade</taxon>
        <taxon>Chlamydomonadales</taxon>
        <taxon>Haematococcaceae</taxon>
        <taxon>Haematococcus</taxon>
    </lineage>
</organism>
<dbReference type="Proteomes" id="UP000485058">
    <property type="component" value="Unassembled WGS sequence"/>
</dbReference>
<comment type="similarity">
    <text evidence="2">Belongs to the SLC13A/DASS transporter (TC 2.A.47) family. DIT1 subfamily.</text>
</comment>
<name>A0A6A0AM62_HAELA</name>
<reference evidence="8 9" key="1">
    <citation type="submission" date="2020-02" db="EMBL/GenBank/DDBJ databases">
        <title>Draft genome sequence of Haematococcus lacustris strain NIES-144.</title>
        <authorList>
            <person name="Morimoto D."/>
            <person name="Nakagawa S."/>
            <person name="Yoshida T."/>
            <person name="Sawayama S."/>
        </authorList>
    </citation>
    <scope>NUCLEOTIDE SEQUENCE [LARGE SCALE GENOMIC DNA]</scope>
    <source>
        <strain evidence="8 9">NIES-144</strain>
    </source>
</reference>
<sequence>GWTLLSIFVTTILGLVLDPLPVGAWAFIAITVTLATKTLTFAQAFSAMTNEVIWLIVVSFFFAK</sequence>
<feature type="non-terminal residue" evidence="8">
    <location>
        <position position="64"/>
    </location>
</feature>
<evidence type="ECO:0000256" key="3">
    <source>
        <dbReference type="ARBA" id="ARBA00022692"/>
    </source>
</evidence>
<evidence type="ECO:0008006" key="10">
    <source>
        <dbReference type="Google" id="ProtNLM"/>
    </source>
</evidence>
<dbReference type="EMBL" id="BLLF01007602">
    <property type="protein sequence ID" value="GFH33024.1"/>
    <property type="molecule type" value="Genomic_DNA"/>
</dbReference>
<evidence type="ECO:0000256" key="5">
    <source>
        <dbReference type="ARBA" id="ARBA00022989"/>
    </source>
</evidence>
<evidence type="ECO:0000256" key="7">
    <source>
        <dbReference type="SAM" id="Phobius"/>
    </source>
</evidence>
<comment type="subcellular location">
    <subcellularLocation>
        <location evidence="1">Plastid</location>
        <location evidence="1">Chloroplast inner membrane</location>
        <topology evidence="1">Multi-pass membrane protein</topology>
    </subcellularLocation>
</comment>